<dbReference type="RefSeq" id="WP_097029447.1">
    <property type="nucleotide sequence ID" value="NZ_OAOQ01000002.1"/>
</dbReference>
<feature type="transmembrane region" description="Helical" evidence="1">
    <location>
        <begin position="21"/>
        <end position="42"/>
    </location>
</feature>
<sequence length="131" mass="14403">MVRSRFLRFLRNDTGAATVEAVLWMPTFVFLLVLVADTAIIFTSQAQVMRIIQDANRALSVGRFRTIEQTESFIASQLTRYGGSTTVETSVTEGLIVSRVTLPVANLSATPMLDMFDGLTLTISSEHLSEA</sequence>
<evidence type="ECO:0000256" key="1">
    <source>
        <dbReference type="SAM" id="Phobius"/>
    </source>
</evidence>
<keyword evidence="1" id="KW-1133">Transmembrane helix</keyword>
<accession>A0A285CN84</accession>
<evidence type="ECO:0000259" key="2">
    <source>
        <dbReference type="Pfam" id="PF07811"/>
    </source>
</evidence>
<reference evidence="4" key="1">
    <citation type="submission" date="2017-08" db="EMBL/GenBank/DDBJ databases">
        <authorList>
            <person name="Varghese N."/>
            <person name="Submissions S."/>
        </authorList>
    </citation>
    <scope>NUCLEOTIDE SEQUENCE [LARGE SCALE GENOMIC DNA]</scope>
    <source>
        <strain evidence="4">JA234</strain>
    </source>
</reference>
<evidence type="ECO:0000313" key="4">
    <source>
        <dbReference type="Proteomes" id="UP000219467"/>
    </source>
</evidence>
<feature type="domain" description="TadE-like" evidence="2">
    <location>
        <begin position="15"/>
        <end position="50"/>
    </location>
</feature>
<keyword evidence="4" id="KW-1185">Reference proteome</keyword>
<keyword evidence="1" id="KW-0472">Membrane</keyword>
<organism evidence="3 4">
    <name type="scientific">Cereibacter ovatus</name>
    <dbReference type="NCBI Taxonomy" id="439529"/>
    <lineage>
        <taxon>Bacteria</taxon>
        <taxon>Pseudomonadati</taxon>
        <taxon>Pseudomonadota</taxon>
        <taxon>Alphaproteobacteria</taxon>
        <taxon>Rhodobacterales</taxon>
        <taxon>Paracoccaceae</taxon>
        <taxon>Cereibacter</taxon>
    </lineage>
</organism>
<protein>
    <submittedName>
        <fullName evidence="3">TadE-like protein</fullName>
    </submittedName>
</protein>
<dbReference type="Pfam" id="PF07811">
    <property type="entry name" value="TadE"/>
    <property type="match status" value="1"/>
</dbReference>
<name>A0A285CN84_9RHOB</name>
<dbReference type="AlphaFoldDB" id="A0A285CN84"/>
<gene>
    <name evidence="3" type="ORF">SAMN05878503_102442</name>
</gene>
<dbReference type="EMBL" id="OAOQ01000002">
    <property type="protein sequence ID" value="SNX69002.1"/>
    <property type="molecule type" value="Genomic_DNA"/>
</dbReference>
<evidence type="ECO:0000313" key="3">
    <source>
        <dbReference type="EMBL" id="SNX69002.1"/>
    </source>
</evidence>
<dbReference type="OrthoDB" id="7873328at2"/>
<proteinExistence type="predicted"/>
<dbReference type="InterPro" id="IPR012495">
    <property type="entry name" value="TadE-like_dom"/>
</dbReference>
<keyword evidence="1" id="KW-0812">Transmembrane</keyword>
<dbReference type="Proteomes" id="UP000219467">
    <property type="component" value="Unassembled WGS sequence"/>
</dbReference>